<comment type="similarity">
    <text evidence="1">Belongs to the class-II aminoacyl-tRNA synthetase family.</text>
</comment>
<dbReference type="PROSITE" id="PS50862">
    <property type="entry name" value="AA_TRNA_LIGASE_II"/>
    <property type="match status" value="1"/>
</dbReference>
<dbReference type="InterPro" id="IPR004499">
    <property type="entry name" value="Pro-tRNA-ligase_IIa_arc-type"/>
</dbReference>
<accession>A0A6A6DD99</accession>
<dbReference type="NCBIfam" id="TIGR00408">
    <property type="entry name" value="proS_fam_I"/>
    <property type="match status" value="1"/>
</dbReference>
<keyword evidence="4" id="KW-0547">Nucleotide-binding</keyword>
<feature type="compositionally biased region" description="Low complexity" evidence="10">
    <location>
        <begin position="29"/>
        <end position="40"/>
    </location>
</feature>
<dbReference type="HAMAP" id="MF_01571">
    <property type="entry name" value="Pro_tRNA_synth_type3"/>
    <property type="match status" value="1"/>
</dbReference>
<dbReference type="GO" id="GO:0005737">
    <property type="term" value="C:cytoplasm"/>
    <property type="evidence" value="ECO:0007669"/>
    <property type="project" value="InterPro"/>
</dbReference>
<sequence length="572" mass="64400">MDQVEAQQDLAVRAKVSKPERQDKKPKGKPAAATDTKGTADTKGISPLPFVVLISLHLHYPGLTVSRSEDLAQWYSELLTKAGIVSYYDVQDICYILEPPLIFAWEEIRTFFDAKIKTIGVRNCYYPLFITRENLEREASHVEGFAAEVAWVTHGGKSKLEKPISIRATSETAMYKDFSDKIKSHRDLPLKRNQWNNVRWEFSHCTPLLRSREFLWQEGHTCHLEKSDADAEVLQILDWYAAVYEELLAVPVVKGRKTENEQFPGALYTTTIESFIEANGRAIQAGTSHALGQNFSRMYDITVEDPSPKADGEGPKPPLHVWQNSWGLSTRSLGTMLMIHADDKGAIFPPRVAEFQVAIVPVGLTARTSEADKQKILEETKNIGRTLSEAGIRVQCDTREHYSPGWKFNEYELRGFPIRIEFGPKDAAKGVITTVRRDTGEKGTIQISDGKAMASEVQALLDKIQSEMLERARKMYQDHIKYTSNWDDVVPLLNAKNVIRMPHCGDGECAELVKKETAEICKTENMDPRAPSMGAKALCVPFDQIELQENARCTRPACGKPAVNYTQFGRSY</sequence>
<organism evidence="12 13">
    <name type="scientific">Zopfia rhizophila CBS 207.26</name>
    <dbReference type="NCBI Taxonomy" id="1314779"/>
    <lineage>
        <taxon>Eukaryota</taxon>
        <taxon>Fungi</taxon>
        <taxon>Dikarya</taxon>
        <taxon>Ascomycota</taxon>
        <taxon>Pezizomycotina</taxon>
        <taxon>Dothideomycetes</taxon>
        <taxon>Dothideomycetes incertae sedis</taxon>
        <taxon>Zopfiaceae</taxon>
        <taxon>Zopfia</taxon>
    </lineage>
</organism>
<dbReference type="SUPFAM" id="SSF55681">
    <property type="entry name" value="Class II aaRS and biotin synthetases"/>
    <property type="match status" value="1"/>
</dbReference>
<dbReference type="Gene3D" id="3.30.110.30">
    <property type="entry name" value="C-terminal domain of ProRS"/>
    <property type="match status" value="1"/>
</dbReference>
<feature type="region of interest" description="Disordered" evidence="10">
    <location>
        <begin position="1"/>
        <end position="40"/>
    </location>
</feature>
<dbReference type="Pfam" id="PF09180">
    <property type="entry name" value="ProRS-C_1"/>
    <property type="match status" value="1"/>
</dbReference>
<dbReference type="EMBL" id="ML994713">
    <property type="protein sequence ID" value="KAF2176199.1"/>
    <property type="molecule type" value="Genomic_DNA"/>
</dbReference>
<dbReference type="SMART" id="SM00946">
    <property type="entry name" value="ProRS-C_1"/>
    <property type="match status" value="1"/>
</dbReference>
<comment type="catalytic activity">
    <reaction evidence="9">
        <text>tRNA(Pro) + L-proline + ATP = L-prolyl-tRNA(Pro) + AMP + diphosphate</text>
        <dbReference type="Rhea" id="RHEA:14305"/>
        <dbReference type="Rhea" id="RHEA-COMP:9700"/>
        <dbReference type="Rhea" id="RHEA-COMP:9702"/>
        <dbReference type="ChEBI" id="CHEBI:30616"/>
        <dbReference type="ChEBI" id="CHEBI:33019"/>
        <dbReference type="ChEBI" id="CHEBI:60039"/>
        <dbReference type="ChEBI" id="CHEBI:78442"/>
        <dbReference type="ChEBI" id="CHEBI:78532"/>
        <dbReference type="ChEBI" id="CHEBI:456215"/>
        <dbReference type="EC" id="6.1.1.15"/>
    </reaction>
</comment>
<dbReference type="Gene3D" id="3.40.50.800">
    <property type="entry name" value="Anticodon-binding domain"/>
    <property type="match status" value="1"/>
</dbReference>
<keyword evidence="7 12" id="KW-0030">Aminoacyl-tRNA synthetase</keyword>
<dbReference type="InterPro" id="IPR016061">
    <property type="entry name" value="Pro-tRNA_ligase_II_C"/>
</dbReference>
<dbReference type="Pfam" id="PF00587">
    <property type="entry name" value="tRNA-synt_2b"/>
    <property type="match status" value="1"/>
</dbReference>
<dbReference type="InterPro" id="IPR002314">
    <property type="entry name" value="aa-tRNA-synt_IIb"/>
</dbReference>
<dbReference type="SUPFAM" id="SSF52954">
    <property type="entry name" value="Class II aaRS ABD-related"/>
    <property type="match status" value="1"/>
</dbReference>
<evidence type="ECO:0000256" key="8">
    <source>
        <dbReference type="ARBA" id="ARBA00029731"/>
    </source>
</evidence>
<dbReference type="Gene3D" id="3.30.930.10">
    <property type="entry name" value="Bira Bifunctional Protein, Domain 2"/>
    <property type="match status" value="1"/>
</dbReference>
<keyword evidence="13" id="KW-1185">Reference proteome</keyword>
<dbReference type="PANTHER" id="PTHR43382">
    <property type="entry name" value="PROLYL-TRNA SYNTHETASE"/>
    <property type="match status" value="1"/>
</dbReference>
<dbReference type="InterPro" id="IPR036621">
    <property type="entry name" value="Anticodon-bd_dom_sf"/>
</dbReference>
<evidence type="ECO:0000256" key="1">
    <source>
        <dbReference type="ARBA" id="ARBA00008226"/>
    </source>
</evidence>
<gene>
    <name evidence="12" type="ORF">K469DRAFT_608101</name>
</gene>
<evidence type="ECO:0000256" key="6">
    <source>
        <dbReference type="ARBA" id="ARBA00022917"/>
    </source>
</evidence>
<keyword evidence="6" id="KW-0648">Protein biosynthesis</keyword>
<dbReference type="InterPro" id="IPR006195">
    <property type="entry name" value="aa-tRNA-synth_II"/>
</dbReference>
<dbReference type="InterPro" id="IPR017449">
    <property type="entry name" value="Pro-tRNA_synth_II"/>
</dbReference>
<name>A0A6A6DD99_9PEZI</name>
<evidence type="ECO:0000256" key="4">
    <source>
        <dbReference type="ARBA" id="ARBA00022741"/>
    </source>
</evidence>
<evidence type="ECO:0000256" key="2">
    <source>
        <dbReference type="ARBA" id="ARBA00012831"/>
    </source>
</evidence>
<dbReference type="CDD" id="cd00778">
    <property type="entry name" value="ProRS_core_arch_euk"/>
    <property type="match status" value="1"/>
</dbReference>
<dbReference type="Proteomes" id="UP000800200">
    <property type="component" value="Unassembled WGS sequence"/>
</dbReference>
<dbReference type="CDD" id="cd00862">
    <property type="entry name" value="ProRS_anticodon_zinc"/>
    <property type="match status" value="1"/>
</dbReference>
<dbReference type="EC" id="6.1.1.15" evidence="2"/>
<dbReference type="GO" id="GO:0017101">
    <property type="term" value="C:aminoacyl-tRNA synthetase multienzyme complex"/>
    <property type="evidence" value="ECO:0007669"/>
    <property type="project" value="TreeGrafter"/>
</dbReference>
<dbReference type="FunFam" id="3.40.50.800:FF:000005">
    <property type="entry name" value="bifunctional glutamate/proline--tRNA ligase"/>
    <property type="match status" value="1"/>
</dbReference>
<evidence type="ECO:0000256" key="7">
    <source>
        <dbReference type="ARBA" id="ARBA00023146"/>
    </source>
</evidence>
<dbReference type="InterPro" id="IPR004154">
    <property type="entry name" value="Anticodon-bd"/>
</dbReference>
<reference evidence="12" key="1">
    <citation type="journal article" date="2020" name="Stud. Mycol.">
        <title>101 Dothideomycetes genomes: a test case for predicting lifestyles and emergence of pathogens.</title>
        <authorList>
            <person name="Haridas S."/>
            <person name="Albert R."/>
            <person name="Binder M."/>
            <person name="Bloem J."/>
            <person name="Labutti K."/>
            <person name="Salamov A."/>
            <person name="Andreopoulos B."/>
            <person name="Baker S."/>
            <person name="Barry K."/>
            <person name="Bills G."/>
            <person name="Bluhm B."/>
            <person name="Cannon C."/>
            <person name="Castanera R."/>
            <person name="Culley D."/>
            <person name="Daum C."/>
            <person name="Ezra D."/>
            <person name="Gonzalez J."/>
            <person name="Henrissat B."/>
            <person name="Kuo A."/>
            <person name="Liang C."/>
            <person name="Lipzen A."/>
            <person name="Lutzoni F."/>
            <person name="Magnuson J."/>
            <person name="Mondo S."/>
            <person name="Nolan M."/>
            <person name="Ohm R."/>
            <person name="Pangilinan J."/>
            <person name="Park H.-J."/>
            <person name="Ramirez L."/>
            <person name="Alfaro M."/>
            <person name="Sun H."/>
            <person name="Tritt A."/>
            <person name="Yoshinaga Y."/>
            <person name="Zwiers L.-H."/>
            <person name="Turgeon B."/>
            <person name="Goodwin S."/>
            <person name="Spatafora J."/>
            <person name="Crous P."/>
            <person name="Grigoriev I."/>
        </authorList>
    </citation>
    <scope>NUCLEOTIDE SEQUENCE</scope>
    <source>
        <strain evidence="12">CBS 207.26</strain>
    </source>
</reference>
<dbReference type="InterPro" id="IPR045864">
    <property type="entry name" value="aa-tRNA-synth_II/BPL/LPL"/>
</dbReference>
<dbReference type="Pfam" id="PF03129">
    <property type="entry name" value="HGTP_anticodon"/>
    <property type="match status" value="1"/>
</dbReference>
<keyword evidence="3" id="KW-0436">Ligase</keyword>
<dbReference type="GO" id="GO:0004827">
    <property type="term" value="F:proline-tRNA ligase activity"/>
    <property type="evidence" value="ECO:0007669"/>
    <property type="project" value="UniProtKB-EC"/>
</dbReference>
<dbReference type="InterPro" id="IPR033721">
    <property type="entry name" value="ProRS_core_arch_euk"/>
</dbReference>
<evidence type="ECO:0000313" key="13">
    <source>
        <dbReference type="Proteomes" id="UP000800200"/>
    </source>
</evidence>
<evidence type="ECO:0000256" key="10">
    <source>
        <dbReference type="SAM" id="MobiDB-lite"/>
    </source>
</evidence>
<evidence type="ECO:0000259" key="11">
    <source>
        <dbReference type="PROSITE" id="PS50862"/>
    </source>
</evidence>
<dbReference type="FunFam" id="3.30.110.30:FF:000001">
    <property type="entry name" value="Bifunctional glutamate/proline--tRNA ligase"/>
    <property type="match status" value="1"/>
</dbReference>
<feature type="domain" description="Aminoacyl-transfer RNA synthetases class-II family profile" evidence="11">
    <location>
        <begin position="108"/>
        <end position="349"/>
    </location>
</feature>
<evidence type="ECO:0000256" key="3">
    <source>
        <dbReference type="ARBA" id="ARBA00022598"/>
    </source>
</evidence>
<dbReference type="SUPFAM" id="SSF64586">
    <property type="entry name" value="C-terminal domain of ProRS"/>
    <property type="match status" value="1"/>
</dbReference>
<dbReference type="AlphaFoldDB" id="A0A6A6DD99"/>
<dbReference type="OrthoDB" id="1350766at2759"/>
<proteinExistence type="inferred from homology"/>
<dbReference type="GO" id="GO:0006433">
    <property type="term" value="P:prolyl-tRNA aminoacylation"/>
    <property type="evidence" value="ECO:0007669"/>
    <property type="project" value="InterPro"/>
</dbReference>
<dbReference type="PANTHER" id="PTHR43382:SF2">
    <property type="entry name" value="BIFUNCTIONAL GLUTAMATE_PROLINE--TRNA LIGASE"/>
    <property type="match status" value="1"/>
</dbReference>
<protein>
    <recommendedName>
        <fullName evidence="2">proline--tRNA ligase</fullName>
        <ecNumber evidence="2">6.1.1.15</ecNumber>
    </recommendedName>
    <alternativeName>
        <fullName evidence="8">Prolyl-tRNA synthetase</fullName>
    </alternativeName>
</protein>
<evidence type="ECO:0000256" key="9">
    <source>
        <dbReference type="ARBA" id="ARBA00047671"/>
    </source>
</evidence>
<evidence type="ECO:0000256" key="5">
    <source>
        <dbReference type="ARBA" id="ARBA00022840"/>
    </source>
</evidence>
<keyword evidence="5" id="KW-0067">ATP-binding</keyword>
<evidence type="ECO:0000313" key="12">
    <source>
        <dbReference type="EMBL" id="KAF2176199.1"/>
    </source>
</evidence>
<dbReference type="GO" id="GO:0005524">
    <property type="term" value="F:ATP binding"/>
    <property type="evidence" value="ECO:0007669"/>
    <property type="project" value="UniProtKB-KW"/>
</dbReference>